<evidence type="ECO:0008006" key="3">
    <source>
        <dbReference type="Google" id="ProtNLM"/>
    </source>
</evidence>
<dbReference type="eggNOG" id="ENOG502ZCD4">
    <property type="taxonomic scope" value="Bacteria"/>
</dbReference>
<protein>
    <recommendedName>
        <fullName evidence="3">Peptidase C39-like domain-containing protein</fullName>
    </recommendedName>
</protein>
<reference evidence="1 2" key="1">
    <citation type="submission" date="2011-05" db="EMBL/GenBank/DDBJ databases">
        <title>Complete sequence of Desulfotomaculum carboxydivorans CO-1-SRB.</title>
        <authorList>
            <consortium name="US DOE Joint Genome Institute"/>
            <person name="Lucas S."/>
            <person name="Han J."/>
            <person name="Lapidus A."/>
            <person name="Cheng J.-F."/>
            <person name="Goodwin L."/>
            <person name="Pitluck S."/>
            <person name="Peters L."/>
            <person name="Mikhailova N."/>
            <person name="Lu M."/>
            <person name="Han C."/>
            <person name="Tapia R."/>
            <person name="Land M."/>
            <person name="Hauser L."/>
            <person name="Kyrpides N."/>
            <person name="Ivanova N."/>
            <person name="Pagani I."/>
            <person name="Stams A."/>
            <person name="Plugge C."/>
            <person name="Muyzer G."/>
            <person name="Kuever J."/>
            <person name="Parshina S."/>
            <person name="Ivanova A."/>
            <person name="Nazina T."/>
            <person name="Woyke T."/>
        </authorList>
    </citation>
    <scope>NUCLEOTIDE SEQUENCE [LARGE SCALE GENOMIC DNA]</scope>
    <source>
        <strain evidence="2">DSM 14880 / VKM B-2319 / CO-1-SRB</strain>
    </source>
</reference>
<evidence type="ECO:0000313" key="2">
    <source>
        <dbReference type="Proteomes" id="UP000009226"/>
    </source>
</evidence>
<dbReference type="RefSeq" id="WP_013809529.1">
    <property type="nucleotide sequence ID" value="NC_015565.1"/>
</dbReference>
<gene>
    <name evidence="1" type="ordered locus">Desca_0304</name>
</gene>
<evidence type="ECO:0000313" key="1">
    <source>
        <dbReference type="EMBL" id="AEF93204.1"/>
    </source>
</evidence>
<dbReference type="HOGENOM" id="CLU_1287458_0_0_9"/>
<dbReference type="Proteomes" id="UP000009226">
    <property type="component" value="Chromosome"/>
</dbReference>
<accession>F6B6D3</accession>
<organism evidence="1 2">
    <name type="scientific">Desulfotomaculum nigrificans (strain DSM 14880 / VKM B-2319 / CO-1-SRB)</name>
    <name type="common">Desulfotomaculum carboxydivorans</name>
    <dbReference type="NCBI Taxonomy" id="868595"/>
    <lineage>
        <taxon>Bacteria</taxon>
        <taxon>Bacillati</taxon>
        <taxon>Bacillota</taxon>
        <taxon>Clostridia</taxon>
        <taxon>Eubacteriales</taxon>
        <taxon>Desulfotomaculaceae</taxon>
        <taxon>Desulfotomaculum</taxon>
    </lineage>
</organism>
<dbReference type="EMBL" id="CP002736">
    <property type="protein sequence ID" value="AEF93204.1"/>
    <property type="molecule type" value="Genomic_DNA"/>
</dbReference>
<name>F6B6D3_DESCC</name>
<dbReference type="AlphaFoldDB" id="F6B6D3"/>
<dbReference type="KEGG" id="dca:Desca_0304"/>
<proteinExistence type="predicted"/>
<keyword evidence="2" id="KW-1185">Reference proteome</keyword>
<sequence>MRSPLGYQVTEYDCVPTTFINAIRYLFKRDEIPPEVVKSIYMYSLDTFNRRGKSGKKGTSFYAVQYICNWLNQYSQGNDFCIYCELLESHHINFRKNSRIIECLNEGGVAVTRVYFTGSLYHYVLITEVDDEFVYVFDPCYREKDFKEDDIEIVLDKPFKYNRKIKRTWFDSTEEKKYAMSENQERECVLVYRT</sequence>